<protein>
    <recommendedName>
        <fullName evidence="4">P-type domain-containing protein</fullName>
    </recommendedName>
</protein>
<dbReference type="GO" id="GO:0003824">
    <property type="term" value="F:catalytic activity"/>
    <property type="evidence" value="ECO:0007669"/>
    <property type="project" value="InterPro"/>
</dbReference>
<reference evidence="5" key="1">
    <citation type="submission" date="2025-08" db="UniProtKB">
        <authorList>
            <consortium name="Ensembl"/>
        </authorList>
    </citation>
    <scope>IDENTIFICATION</scope>
</reference>
<evidence type="ECO:0000256" key="2">
    <source>
        <dbReference type="PROSITE-ProRule" id="PRU00779"/>
    </source>
</evidence>
<evidence type="ECO:0000259" key="4">
    <source>
        <dbReference type="PROSITE" id="PS51448"/>
    </source>
</evidence>
<sequence length="193" mass="21733">MARICCGPLHTFAVLTSVGLLLILVHKDKKVTFAFSPSTEWRHSSNISYRRVQFQKNLCNNVNSSADQSLIRADCEGRGCCYLPLPQSGLRGTTPWCFYPVSYPGYKMGPLLPTEKGQRATLTRSAPSHLPRDIPTLQLDVMDETVGRLHLTFKDPASTRYEVPFMTSQSRDVEFQPDPFGFIVRRKSNGHVL</sequence>
<proteinExistence type="predicted"/>
<dbReference type="Pfam" id="PF00088">
    <property type="entry name" value="Trefoil"/>
    <property type="match status" value="1"/>
</dbReference>
<organism evidence="5 6">
    <name type="scientific">Sinocyclocheilus anshuiensis</name>
    <dbReference type="NCBI Taxonomy" id="1608454"/>
    <lineage>
        <taxon>Eukaryota</taxon>
        <taxon>Metazoa</taxon>
        <taxon>Chordata</taxon>
        <taxon>Craniata</taxon>
        <taxon>Vertebrata</taxon>
        <taxon>Euteleostomi</taxon>
        <taxon>Actinopterygii</taxon>
        <taxon>Neopterygii</taxon>
        <taxon>Teleostei</taxon>
        <taxon>Ostariophysi</taxon>
        <taxon>Cypriniformes</taxon>
        <taxon>Cyprinidae</taxon>
        <taxon>Cyprininae</taxon>
        <taxon>Sinocyclocheilus</taxon>
    </lineage>
</organism>
<dbReference type="InterPro" id="IPR011013">
    <property type="entry name" value="Gal_mutarotase_sf_dom"/>
</dbReference>
<feature type="chain" id="PRO_5025679980" description="P-type domain-containing protein" evidence="3">
    <location>
        <begin position="28"/>
        <end position="193"/>
    </location>
</feature>
<dbReference type="InterPro" id="IPR044913">
    <property type="entry name" value="P_trefoil_dom_sf"/>
</dbReference>
<dbReference type="PROSITE" id="PS51448">
    <property type="entry name" value="P_TREFOIL_2"/>
    <property type="match status" value="1"/>
</dbReference>
<dbReference type="AlphaFoldDB" id="A0A671NIE4"/>
<keyword evidence="1" id="KW-1015">Disulfide bond</keyword>
<accession>A0A671NIE4</accession>
<reference evidence="5" key="2">
    <citation type="submission" date="2025-09" db="UniProtKB">
        <authorList>
            <consortium name="Ensembl"/>
        </authorList>
    </citation>
    <scope>IDENTIFICATION</scope>
</reference>
<dbReference type="PROSITE" id="PS00626">
    <property type="entry name" value="RCC1_2"/>
    <property type="match status" value="1"/>
</dbReference>
<dbReference type="SUPFAM" id="SSF74650">
    <property type="entry name" value="Galactose mutarotase-like"/>
    <property type="match status" value="1"/>
</dbReference>
<comment type="caution">
    <text evidence="2">Lacks conserved residue(s) required for the propagation of feature annotation.</text>
</comment>
<dbReference type="Ensembl" id="ENSSANT00000048819.1">
    <property type="protein sequence ID" value="ENSSANP00000045883.1"/>
    <property type="gene ID" value="ENSSANG00000023212.1"/>
</dbReference>
<dbReference type="Proteomes" id="UP000472260">
    <property type="component" value="Unassembled WGS sequence"/>
</dbReference>
<dbReference type="Gene3D" id="4.10.110.10">
    <property type="entry name" value="Spasmolytic Protein, domain 1"/>
    <property type="match status" value="1"/>
</dbReference>
<dbReference type="InterPro" id="IPR000408">
    <property type="entry name" value="Reg_chr_condens"/>
</dbReference>
<dbReference type="GO" id="GO:0030246">
    <property type="term" value="F:carbohydrate binding"/>
    <property type="evidence" value="ECO:0007669"/>
    <property type="project" value="InterPro"/>
</dbReference>
<feature type="domain" description="P-type" evidence="4">
    <location>
        <begin position="45"/>
        <end position="101"/>
    </location>
</feature>
<feature type="signal peptide" evidence="3">
    <location>
        <begin position="1"/>
        <end position="27"/>
    </location>
</feature>
<name>A0A671NIE4_9TELE</name>
<dbReference type="InterPro" id="IPR000519">
    <property type="entry name" value="P_trefoil_dom"/>
</dbReference>
<evidence type="ECO:0000256" key="1">
    <source>
        <dbReference type="ARBA" id="ARBA00023157"/>
    </source>
</evidence>
<dbReference type="Gene3D" id="2.60.40.1760">
    <property type="entry name" value="glycosyl hydrolase (family 31)"/>
    <property type="match status" value="1"/>
</dbReference>
<dbReference type="GO" id="GO:0005975">
    <property type="term" value="P:carbohydrate metabolic process"/>
    <property type="evidence" value="ECO:0007669"/>
    <property type="project" value="InterPro"/>
</dbReference>
<keyword evidence="6" id="KW-1185">Reference proteome</keyword>
<evidence type="ECO:0000313" key="5">
    <source>
        <dbReference type="Ensembl" id="ENSSANP00000045883.1"/>
    </source>
</evidence>
<keyword evidence="3" id="KW-0732">Signal</keyword>
<evidence type="ECO:0000313" key="6">
    <source>
        <dbReference type="Proteomes" id="UP000472260"/>
    </source>
</evidence>
<dbReference type="CDD" id="cd00111">
    <property type="entry name" value="Trefoil"/>
    <property type="match status" value="1"/>
</dbReference>
<evidence type="ECO:0000256" key="3">
    <source>
        <dbReference type="SAM" id="SignalP"/>
    </source>
</evidence>